<dbReference type="Proteomes" id="UP001552479">
    <property type="component" value="Unassembled WGS sequence"/>
</dbReference>
<sequence length="70" mass="6995">MPAEADELDAATSSAAGRGMPVTMSSSRPGSWARRFTVGGINWCSGVRTVSAASIAPDAPRLSPSTGSAA</sequence>
<proteinExistence type="predicted"/>
<dbReference type="EMBL" id="JBFASG010000008">
    <property type="protein sequence ID" value="MEV4923360.1"/>
    <property type="molecule type" value="Genomic_DNA"/>
</dbReference>
<evidence type="ECO:0000313" key="3">
    <source>
        <dbReference type="Proteomes" id="UP001552479"/>
    </source>
</evidence>
<name>A0ABV3IS89_9ACTN</name>
<organism evidence="2 3">
    <name type="scientific">Streptomyces roseoverticillatus</name>
    <dbReference type="NCBI Taxonomy" id="66429"/>
    <lineage>
        <taxon>Bacteria</taxon>
        <taxon>Bacillati</taxon>
        <taxon>Actinomycetota</taxon>
        <taxon>Actinomycetes</taxon>
        <taxon>Kitasatosporales</taxon>
        <taxon>Streptomycetaceae</taxon>
        <taxon>Streptomyces</taxon>
    </lineage>
</organism>
<keyword evidence="3" id="KW-1185">Reference proteome</keyword>
<feature type="region of interest" description="Disordered" evidence="1">
    <location>
        <begin position="1"/>
        <end position="31"/>
    </location>
</feature>
<protein>
    <submittedName>
        <fullName evidence="2">Uncharacterized protein</fullName>
    </submittedName>
</protein>
<evidence type="ECO:0000313" key="2">
    <source>
        <dbReference type="EMBL" id="MEV4923360.1"/>
    </source>
</evidence>
<evidence type="ECO:0000256" key="1">
    <source>
        <dbReference type="SAM" id="MobiDB-lite"/>
    </source>
</evidence>
<reference evidence="2 3" key="1">
    <citation type="submission" date="2024-06" db="EMBL/GenBank/DDBJ databases">
        <title>The Natural Products Discovery Center: Release of the First 8490 Sequenced Strains for Exploring Actinobacteria Biosynthetic Diversity.</title>
        <authorList>
            <person name="Kalkreuter E."/>
            <person name="Kautsar S.A."/>
            <person name="Yang D."/>
            <person name="Bader C.D."/>
            <person name="Teijaro C.N."/>
            <person name="Fluegel L."/>
            <person name="Davis C.M."/>
            <person name="Simpson J.R."/>
            <person name="Lauterbach L."/>
            <person name="Steele A.D."/>
            <person name="Gui C."/>
            <person name="Meng S."/>
            <person name="Li G."/>
            <person name="Viehrig K."/>
            <person name="Ye F."/>
            <person name="Su P."/>
            <person name="Kiefer A.F."/>
            <person name="Nichols A."/>
            <person name="Cepeda A.J."/>
            <person name="Yan W."/>
            <person name="Fan B."/>
            <person name="Jiang Y."/>
            <person name="Adhikari A."/>
            <person name="Zheng C.-J."/>
            <person name="Schuster L."/>
            <person name="Cowan T.M."/>
            <person name="Smanski M.J."/>
            <person name="Chevrette M.G."/>
            <person name="De Carvalho L.P.S."/>
            <person name="Shen B."/>
        </authorList>
    </citation>
    <scope>NUCLEOTIDE SEQUENCE [LARGE SCALE GENOMIC DNA]</scope>
    <source>
        <strain evidence="2 3">NPDC053791</strain>
    </source>
</reference>
<comment type="caution">
    <text evidence="2">The sequence shown here is derived from an EMBL/GenBank/DDBJ whole genome shotgun (WGS) entry which is preliminary data.</text>
</comment>
<gene>
    <name evidence="2" type="ORF">AB0L03_10965</name>
</gene>
<accession>A0ABV3IS89</accession>
<dbReference type="RefSeq" id="WP_366087691.1">
    <property type="nucleotide sequence ID" value="NZ_JBFASG010000008.1"/>
</dbReference>